<evidence type="ECO:0000256" key="3">
    <source>
        <dbReference type="ARBA" id="ARBA00022729"/>
    </source>
</evidence>
<evidence type="ECO:0000256" key="5">
    <source>
        <dbReference type="SAM" id="SignalP"/>
    </source>
</evidence>
<keyword evidence="3 5" id="KW-0732">Signal</keyword>
<dbReference type="Proteomes" id="UP000610966">
    <property type="component" value="Unassembled WGS sequence"/>
</dbReference>
<organism evidence="6 7">
    <name type="scientific">Sphaerimonospora thailandensis</name>
    <dbReference type="NCBI Taxonomy" id="795644"/>
    <lineage>
        <taxon>Bacteria</taxon>
        <taxon>Bacillati</taxon>
        <taxon>Actinomycetota</taxon>
        <taxon>Actinomycetes</taxon>
        <taxon>Streptosporangiales</taxon>
        <taxon>Streptosporangiaceae</taxon>
        <taxon>Sphaerimonospora</taxon>
    </lineage>
</organism>
<dbReference type="GO" id="GO:0055052">
    <property type="term" value="C:ATP-binding cassette (ABC) transporter complex, substrate-binding subunit-containing"/>
    <property type="evidence" value="ECO:0007669"/>
    <property type="project" value="TreeGrafter"/>
</dbReference>
<dbReference type="RefSeq" id="WP_204011799.1">
    <property type="nucleotide sequence ID" value="NZ_BOOG01000009.1"/>
</dbReference>
<reference evidence="6" key="1">
    <citation type="submission" date="2021-01" db="EMBL/GenBank/DDBJ databases">
        <title>Whole genome shotgun sequence of Sphaerimonospora thailandensis NBRC 107569.</title>
        <authorList>
            <person name="Komaki H."/>
            <person name="Tamura T."/>
        </authorList>
    </citation>
    <scope>NUCLEOTIDE SEQUENCE</scope>
    <source>
        <strain evidence="6">NBRC 107569</strain>
    </source>
</reference>
<dbReference type="Gene3D" id="3.40.190.10">
    <property type="entry name" value="Periplasmic binding protein-like II"/>
    <property type="match status" value="2"/>
</dbReference>
<gene>
    <name evidence="6" type="ORF">Mth01_09540</name>
</gene>
<evidence type="ECO:0000256" key="2">
    <source>
        <dbReference type="ARBA" id="ARBA00022448"/>
    </source>
</evidence>
<dbReference type="EMBL" id="BOOG01000009">
    <property type="protein sequence ID" value="GIH68701.1"/>
    <property type="molecule type" value="Genomic_DNA"/>
</dbReference>
<dbReference type="SUPFAM" id="SSF53850">
    <property type="entry name" value="Periplasmic binding protein-like II"/>
    <property type="match status" value="1"/>
</dbReference>
<evidence type="ECO:0000313" key="6">
    <source>
        <dbReference type="EMBL" id="GIH68701.1"/>
    </source>
</evidence>
<keyword evidence="2" id="KW-0813">Transport</keyword>
<comment type="caution">
    <text evidence="6">The sequence shown here is derived from an EMBL/GenBank/DDBJ whole genome shotgun (WGS) entry which is preliminary data.</text>
</comment>
<keyword evidence="7" id="KW-1185">Reference proteome</keyword>
<sequence>MKIAKIAAVTTTTAALALALAACSSSDGSSDSSSSSSAAPSAAENGKKFEGQTLKVWRLGGTNPDAEKYMEELNAEFTKQTGAAVDLQWIAWPDVQKKFSTAVAGGEGPDVTEIGNDQISSWVEQGALADITDAVKGNADFQQIPQNLWGYETIDGKIYGVPWGAGTRAVLYRKDWFEKLGIEIPKTWDEIVSAAKTIVEKQGKDVDGFAYNGGSDSNMSLAPFVWSLGGDFATFEGGKWVGKLTEPAFKEGFQFYTDLVAKEGVSGKGRLAQNSQDIATRFAASKVGMYVTAPWDVATIKDQSKGKVDESKMGFFPLPTKDGSGIAPAFQGGNDIAVWGTTKNTELATMYVTLAAGKEWGVRYAKEGGLLPPYPDALDQIAQEDPIQKPFAETFKVARGFPNTPNWDEANQVKAVLQNAERDVIEGKKSVDDALTAANSELESILNQ</sequence>
<feature type="compositionally biased region" description="Low complexity" evidence="4">
    <location>
        <begin position="26"/>
        <end position="43"/>
    </location>
</feature>
<dbReference type="GO" id="GO:1901982">
    <property type="term" value="F:maltose binding"/>
    <property type="evidence" value="ECO:0007669"/>
    <property type="project" value="TreeGrafter"/>
</dbReference>
<name>A0A8J3VY91_9ACTN</name>
<dbReference type="Pfam" id="PF01547">
    <property type="entry name" value="SBP_bac_1"/>
    <property type="match status" value="1"/>
</dbReference>
<feature type="signal peptide" evidence="5">
    <location>
        <begin position="1"/>
        <end position="21"/>
    </location>
</feature>
<dbReference type="PROSITE" id="PS51257">
    <property type="entry name" value="PROKAR_LIPOPROTEIN"/>
    <property type="match status" value="1"/>
</dbReference>
<dbReference type="GO" id="GO:0042956">
    <property type="term" value="P:maltodextrin transmembrane transport"/>
    <property type="evidence" value="ECO:0007669"/>
    <property type="project" value="TreeGrafter"/>
</dbReference>
<dbReference type="CDD" id="cd14747">
    <property type="entry name" value="PBP2_MalE"/>
    <property type="match status" value="1"/>
</dbReference>
<dbReference type="PANTHER" id="PTHR30061:SF50">
    <property type="entry name" value="MALTOSE_MALTODEXTRIN-BINDING PERIPLASMIC PROTEIN"/>
    <property type="match status" value="1"/>
</dbReference>
<dbReference type="InterPro" id="IPR006059">
    <property type="entry name" value="SBP"/>
</dbReference>
<proteinExistence type="inferred from homology"/>
<evidence type="ECO:0000256" key="4">
    <source>
        <dbReference type="SAM" id="MobiDB-lite"/>
    </source>
</evidence>
<feature type="chain" id="PRO_5038735112" evidence="5">
    <location>
        <begin position="22"/>
        <end position="448"/>
    </location>
</feature>
<dbReference type="GO" id="GO:0015768">
    <property type="term" value="P:maltose transport"/>
    <property type="evidence" value="ECO:0007669"/>
    <property type="project" value="TreeGrafter"/>
</dbReference>
<accession>A0A8J3VY91</accession>
<feature type="region of interest" description="Disordered" evidence="4">
    <location>
        <begin position="26"/>
        <end position="46"/>
    </location>
</feature>
<protein>
    <submittedName>
        <fullName evidence="6">Sugar ABC transporter substrate-binding protein</fullName>
    </submittedName>
</protein>
<dbReference type="PANTHER" id="PTHR30061">
    <property type="entry name" value="MALTOSE-BINDING PERIPLASMIC PROTEIN"/>
    <property type="match status" value="1"/>
</dbReference>
<evidence type="ECO:0000313" key="7">
    <source>
        <dbReference type="Proteomes" id="UP000610966"/>
    </source>
</evidence>
<comment type="similarity">
    <text evidence="1">Belongs to the bacterial solute-binding protein 1 family.</text>
</comment>
<evidence type="ECO:0000256" key="1">
    <source>
        <dbReference type="ARBA" id="ARBA00008520"/>
    </source>
</evidence>
<dbReference type="AlphaFoldDB" id="A0A8J3VY91"/>